<organism evidence="8 9">
    <name type="scientific">Steinernema hermaphroditum</name>
    <dbReference type="NCBI Taxonomy" id="289476"/>
    <lineage>
        <taxon>Eukaryota</taxon>
        <taxon>Metazoa</taxon>
        <taxon>Ecdysozoa</taxon>
        <taxon>Nematoda</taxon>
        <taxon>Chromadorea</taxon>
        <taxon>Rhabditida</taxon>
        <taxon>Tylenchina</taxon>
        <taxon>Panagrolaimomorpha</taxon>
        <taxon>Strongyloidoidea</taxon>
        <taxon>Steinernematidae</taxon>
        <taxon>Steinernema</taxon>
    </lineage>
</organism>
<dbReference type="GO" id="GO:0007274">
    <property type="term" value="P:neuromuscular synaptic transmission"/>
    <property type="evidence" value="ECO:0007669"/>
    <property type="project" value="TreeGrafter"/>
</dbReference>
<feature type="compositionally biased region" description="Low complexity" evidence="5">
    <location>
        <begin position="17"/>
        <end position="27"/>
    </location>
</feature>
<dbReference type="InterPro" id="IPR036028">
    <property type="entry name" value="SH3-like_dom_sf"/>
</dbReference>
<feature type="domain" description="SH3" evidence="6">
    <location>
        <begin position="1128"/>
        <end position="1195"/>
    </location>
</feature>
<protein>
    <recommendedName>
        <fullName evidence="10">SH3 domain-containing protein</fullName>
    </recommendedName>
</protein>
<feature type="domain" description="Fibronectin type-III" evidence="7">
    <location>
        <begin position="384"/>
        <end position="483"/>
    </location>
</feature>
<feature type="compositionally biased region" description="Gly residues" evidence="5">
    <location>
        <begin position="997"/>
        <end position="1008"/>
    </location>
</feature>
<dbReference type="SMART" id="SM00326">
    <property type="entry name" value="SH3"/>
    <property type="match status" value="3"/>
</dbReference>
<comment type="caution">
    <text evidence="8">The sequence shown here is derived from an EMBL/GenBank/DDBJ whole genome shotgun (WGS) entry which is preliminary data.</text>
</comment>
<dbReference type="SMART" id="SM00060">
    <property type="entry name" value="FN3"/>
    <property type="match status" value="3"/>
</dbReference>
<evidence type="ECO:0000313" key="8">
    <source>
        <dbReference type="EMBL" id="KAK0421268.1"/>
    </source>
</evidence>
<dbReference type="Gene3D" id="2.60.40.10">
    <property type="entry name" value="Immunoglobulins"/>
    <property type="match status" value="2"/>
</dbReference>
<gene>
    <name evidence="8" type="ORF">QR680_015148</name>
</gene>
<evidence type="ECO:0000256" key="5">
    <source>
        <dbReference type="SAM" id="MobiDB-lite"/>
    </source>
</evidence>
<dbReference type="Gene3D" id="2.30.30.40">
    <property type="entry name" value="SH3 Domains"/>
    <property type="match status" value="3"/>
</dbReference>
<feature type="domain" description="Fibronectin type-III" evidence="7">
    <location>
        <begin position="201"/>
        <end position="290"/>
    </location>
</feature>
<feature type="domain" description="SH3" evidence="6">
    <location>
        <begin position="56"/>
        <end position="124"/>
    </location>
</feature>
<dbReference type="InterPro" id="IPR001452">
    <property type="entry name" value="SH3_domain"/>
</dbReference>
<name>A0AA39IBC0_9BILA</name>
<evidence type="ECO:0000313" key="9">
    <source>
        <dbReference type="Proteomes" id="UP001175271"/>
    </source>
</evidence>
<dbReference type="InterPro" id="IPR036116">
    <property type="entry name" value="FN3_sf"/>
</dbReference>
<feature type="compositionally biased region" description="Basic and acidic residues" evidence="5">
    <location>
        <begin position="1324"/>
        <end position="1333"/>
    </location>
</feature>
<feature type="compositionally biased region" description="Pro residues" evidence="5">
    <location>
        <begin position="867"/>
        <end position="878"/>
    </location>
</feature>
<feature type="region of interest" description="Disordered" evidence="5">
    <location>
        <begin position="1209"/>
        <end position="1333"/>
    </location>
</feature>
<evidence type="ECO:0000259" key="7">
    <source>
        <dbReference type="PROSITE" id="PS50853"/>
    </source>
</evidence>
<dbReference type="InterPro" id="IPR057884">
    <property type="entry name" value="FN3_RIM-BP1/2/3"/>
</dbReference>
<evidence type="ECO:0000256" key="3">
    <source>
        <dbReference type="ARBA" id="ARBA00022737"/>
    </source>
</evidence>
<proteinExistence type="inferred from homology"/>
<dbReference type="InterPro" id="IPR003961">
    <property type="entry name" value="FN3_dom"/>
</dbReference>
<feature type="compositionally biased region" description="Basic and acidic residues" evidence="5">
    <location>
        <begin position="907"/>
        <end position="924"/>
    </location>
</feature>
<feature type="compositionally biased region" description="Basic and acidic residues" evidence="5">
    <location>
        <begin position="1016"/>
        <end position="1052"/>
    </location>
</feature>
<sequence length="1333" mass="146368">MSASSFQRSQSTPLDPTGVGTATAPTGSSSYAASVASNFHQPPSEALLLALRRSRPDTRLFRVLFQYIPLRDSPNENPQLELPLQAGDYILVHGEMDEDRFYHGETLYGQTGLVPSNYVERVSDEQLVANAAAAASRSQSPSFPLQVPAHHAQIVHDFSSHSGPATADTPLPDSVCPYPPVDVTNVKVQEIKEPNQPRLPYPRELTIEKKMSRSVVLSWSPPEDQLHPVSQYHVCVDGSVKAVVPGTYKCKALIEDVPLDKSVNVSVRAVSEQGHSFDAQCNMAVGAEAPVAPQHVRVWSITPVGACVGWFPSNSNAEHVLLLNAIKVGVCPPSVFQVQLSGLLPSTIYRVSIRTKHPKAVLEQRPVERCVDFKTLPKIGLPEPPKNVQVEAGPQPGTLLVSWTPVTSQPLPPSRAAVHSYLVFADGRNIAQVPSANADHVLLRLSDFADDPPLFITVRVRTREGNVSPDSNVVRVPRSIANLASNIATSLNSSTTQMNSLVSSMVNNQTAQQLQSLSLATNPLDLGVPSHHHPPSGLLTTMSAPSATLTRLGNAAISVGGGSGTLPLRKASAGGTLVPSYENQMLMNGGVVGSIKDLQQSTATWRQSPSTQVVTQPTSSAIAVGAAGQHQQSQYYTFHPKLLAKEFGALDDKPSVLEMENNYVLKHRQQWPSSISDATRHRLENYVRTNGRSFSAEDPMNRGPPPPPHQMVLHGAARQQFPKPLVPPRLSRVRSEEMLGTRSEPDLRPMAIDDENCRLFVALFDYAPHYMSPNPTALQDELPLRKHQVVRVYGDVDADGFYHGYNGKRFGLVPSNMVIEIAKSDLMPRRRRSDANFPATVEPTLRRMRWGSLKSRSYDHAGDRRPGPPGREPGPPSARYPMGGPEYEYYSSLDRRDHSLPPQAEPYHPREPPPPRSYYERGDNGYEPGYRVPPASARYGPPRHYHSFTSTRDRDYLSAYRDVRSARDPYEGREYPSLRRDYGPYQARAPPPDDYRPGGGEYVGGGREYGTVRRPRPPEYGRDYRDERDMMEPPREPRRYVPEVPYQDDRRGGPPPPQRPPMDYRREEDSGPSDYDRGPQQGGPPGGPPGPPAMKGPPPPQKQQQMYQDQQHTGVVDDRYAKQNGGDQIVRQMVAKFSYSSYLSPNVDADQVELQFREGDIITIFGDIDEDGFYFGELNGVRGLVPSNFLSPLDMPRGEMMYAPRQQPQVPMQAMQQMPPQQQQPMGMAGPQVQQQPPLDQAPARPRGVAFTDTAPTAKRPVPARQASQTSSKGGTAAAPATTTSKLKSGSSTGSSAGSAKPTAKKADASKATANNRKTSQAIKKTDSQLKKK</sequence>
<evidence type="ECO:0000256" key="1">
    <source>
        <dbReference type="ARBA" id="ARBA00010749"/>
    </source>
</evidence>
<feature type="compositionally biased region" description="Polar residues" evidence="5">
    <location>
        <begin position="1"/>
        <end position="14"/>
    </location>
</feature>
<evidence type="ECO:0000259" key="6">
    <source>
        <dbReference type="PROSITE" id="PS50002"/>
    </source>
</evidence>
<feature type="domain" description="SH3" evidence="6">
    <location>
        <begin position="755"/>
        <end position="823"/>
    </location>
</feature>
<evidence type="ECO:0000256" key="2">
    <source>
        <dbReference type="ARBA" id="ARBA00022443"/>
    </source>
</evidence>
<keyword evidence="2 4" id="KW-0728">SH3 domain</keyword>
<feature type="compositionally biased region" description="Pro residues" evidence="5">
    <location>
        <begin position="1085"/>
        <end position="1101"/>
    </location>
</feature>
<dbReference type="FunFam" id="2.30.30.40:FF:000016">
    <property type="entry name" value="RIMS-binding protein 2 isoform X2"/>
    <property type="match status" value="1"/>
</dbReference>
<dbReference type="Pfam" id="PF25523">
    <property type="entry name" value="Ig_RIMBP2"/>
    <property type="match status" value="1"/>
</dbReference>
<feature type="region of interest" description="Disordered" evidence="5">
    <location>
        <begin position="1"/>
        <end position="27"/>
    </location>
</feature>
<feature type="compositionally biased region" description="Basic and acidic residues" evidence="5">
    <location>
        <begin position="856"/>
        <end position="866"/>
    </location>
</feature>
<dbReference type="PANTHER" id="PTHR14234:SF19">
    <property type="entry name" value="RIM-BINDING PROTEIN, ISOFORM F"/>
    <property type="match status" value="1"/>
</dbReference>
<reference evidence="8" key="1">
    <citation type="submission" date="2023-06" db="EMBL/GenBank/DDBJ databases">
        <title>Genomic analysis of the entomopathogenic nematode Steinernema hermaphroditum.</title>
        <authorList>
            <person name="Schwarz E.M."/>
            <person name="Heppert J.K."/>
            <person name="Baniya A."/>
            <person name="Schwartz H.T."/>
            <person name="Tan C.-H."/>
            <person name="Antoshechkin I."/>
            <person name="Sternberg P.W."/>
            <person name="Goodrich-Blair H."/>
            <person name="Dillman A.R."/>
        </authorList>
    </citation>
    <scope>NUCLEOTIDE SEQUENCE</scope>
    <source>
        <strain evidence="8">PS9179</strain>
        <tissue evidence="8">Whole animal</tissue>
    </source>
</reference>
<dbReference type="GO" id="GO:0045202">
    <property type="term" value="C:synapse"/>
    <property type="evidence" value="ECO:0007669"/>
    <property type="project" value="GOC"/>
</dbReference>
<accession>A0AA39IBC0</accession>
<dbReference type="InterPro" id="IPR013783">
    <property type="entry name" value="Ig-like_fold"/>
</dbReference>
<feature type="compositionally biased region" description="Basic and acidic residues" evidence="5">
    <location>
        <begin position="951"/>
        <end position="982"/>
    </location>
</feature>
<dbReference type="PANTHER" id="PTHR14234">
    <property type="entry name" value="RIM BINDING PROTEIN-RELATED"/>
    <property type="match status" value="1"/>
</dbReference>
<dbReference type="CDD" id="cd00063">
    <property type="entry name" value="FN3"/>
    <property type="match status" value="1"/>
</dbReference>
<evidence type="ECO:0008006" key="10">
    <source>
        <dbReference type="Google" id="ProtNLM"/>
    </source>
</evidence>
<dbReference type="PROSITE" id="PS50853">
    <property type="entry name" value="FN3"/>
    <property type="match status" value="2"/>
</dbReference>
<comment type="similarity">
    <text evidence="1">Belongs to the RIMBP family.</text>
</comment>
<keyword evidence="9" id="KW-1185">Reference proteome</keyword>
<feature type="compositionally biased region" description="Low complexity" evidence="5">
    <location>
        <begin position="1270"/>
        <end position="1302"/>
    </location>
</feature>
<feature type="region of interest" description="Disordered" evidence="5">
    <location>
        <begin position="852"/>
        <end position="1112"/>
    </location>
</feature>
<feature type="compositionally biased region" description="Low complexity" evidence="5">
    <location>
        <begin position="1102"/>
        <end position="1111"/>
    </location>
</feature>
<evidence type="ECO:0000256" key="4">
    <source>
        <dbReference type="PROSITE-ProRule" id="PRU00192"/>
    </source>
</evidence>
<dbReference type="FunFam" id="2.30.30.40:FF:000023">
    <property type="entry name" value="RIMS-binding protein 2 isoform F"/>
    <property type="match status" value="1"/>
</dbReference>
<feature type="compositionally biased region" description="Basic and acidic residues" evidence="5">
    <location>
        <begin position="1062"/>
        <end position="1077"/>
    </location>
</feature>
<keyword evidence="3" id="KW-0677">Repeat</keyword>
<dbReference type="SUPFAM" id="SSF50044">
    <property type="entry name" value="SH3-domain"/>
    <property type="match status" value="3"/>
</dbReference>
<feature type="compositionally biased region" description="Low complexity" evidence="5">
    <location>
        <begin position="1209"/>
        <end position="1238"/>
    </location>
</feature>
<dbReference type="EMBL" id="JAUCMV010000002">
    <property type="protein sequence ID" value="KAK0421268.1"/>
    <property type="molecule type" value="Genomic_DNA"/>
</dbReference>
<dbReference type="Proteomes" id="UP001175271">
    <property type="component" value="Unassembled WGS sequence"/>
</dbReference>
<dbReference type="PROSITE" id="PS50002">
    <property type="entry name" value="SH3"/>
    <property type="match status" value="3"/>
</dbReference>
<dbReference type="InterPro" id="IPR040325">
    <property type="entry name" value="RIMBP1/2/3"/>
</dbReference>
<dbReference type="Pfam" id="PF07653">
    <property type="entry name" value="SH3_2"/>
    <property type="match status" value="3"/>
</dbReference>
<dbReference type="SUPFAM" id="SSF49265">
    <property type="entry name" value="Fibronectin type III"/>
    <property type="match status" value="2"/>
</dbReference>